<dbReference type="AlphaFoldDB" id="A0A6J3M9F6"/>
<evidence type="ECO:0000256" key="3">
    <source>
        <dbReference type="SAM" id="Phobius"/>
    </source>
</evidence>
<protein>
    <submittedName>
        <fullName evidence="6">Cytochrome b5</fullName>
    </submittedName>
</protein>
<organism evidence="6">
    <name type="scientific">Dissoconium aciculare CBS 342.82</name>
    <dbReference type="NCBI Taxonomy" id="1314786"/>
    <lineage>
        <taxon>Eukaryota</taxon>
        <taxon>Fungi</taxon>
        <taxon>Dikarya</taxon>
        <taxon>Ascomycota</taxon>
        <taxon>Pezizomycotina</taxon>
        <taxon>Dothideomycetes</taxon>
        <taxon>Dothideomycetidae</taxon>
        <taxon>Mycosphaerellales</taxon>
        <taxon>Dissoconiaceae</taxon>
        <taxon>Dissoconium</taxon>
    </lineage>
</organism>
<feature type="compositionally biased region" description="Basic and acidic residues" evidence="2">
    <location>
        <begin position="20"/>
        <end position="33"/>
    </location>
</feature>
<dbReference type="InterPro" id="IPR001199">
    <property type="entry name" value="Cyt_B5-like_heme/steroid-bd"/>
</dbReference>
<evidence type="ECO:0000259" key="4">
    <source>
        <dbReference type="SMART" id="SM01117"/>
    </source>
</evidence>
<evidence type="ECO:0000256" key="1">
    <source>
        <dbReference type="ARBA" id="ARBA00038357"/>
    </source>
</evidence>
<keyword evidence="3" id="KW-1133">Transmembrane helix</keyword>
<dbReference type="Proteomes" id="UP000504637">
    <property type="component" value="Unplaced"/>
</dbReference>
<feature type="domain" description="Cytochrome b5 heme-binding" evidence="4">
    <location>
        <begin position="93"/>
        <end position="195"/>
    </location>
</feature>
<feature type="region of interest" description="Disordered" evidence="2">
    <location>
        <begin position="246"/>
        <end position="270"/>
    </location>
</feature>
<dbReference type="PANTHER" id="PTHR10281:SF76">
    <property type="entry name" value="CALCUTTA CUP-RELATED"/>
    <property type="match status" value="1"/>
</dbReference>
<feature type="compositionally biased region" description="Basic residues" evidence="2">
    <location>
        <begin position="1"/>
        <end position="10"/>
    </location>
</feature>
<dbReference type="Gene3D" id="3.10.120.10">
    <property type="entry name" value="Cytochrome b5-like heme/steroid binding domain"/>
    <property type="match status" value="1"/>
</dbReference>
<dbReference type="SMART" id="SM01117">
    <property type="entry name" value="Cyt-b5"/>
    <property type="match status" value="1"/>
</dbReference>
<dbReference type="OrthoDB" id="10257697at2759"/>
<keyword evidence="5" id="KW-1185">Reference proteome</keyword>
<gene>
    <name evidence="6" type="ORF">K489DRAFT_430430</name>
</gene>
<evidence type="ECO:0000313" key="5">
    <source>
        <dbReference type="Proteomes" id="UP000504637"/>
    </source>
</evidence>
<evidence type="ECO:0000313" key="6">
    <source>
        <dbReference type="RefSeq" id="XP_033461524.1"/>
    </source>
</evidence>
<keyword evidence="3" id="KW-0472">Membrane</keyword>
<dbReference type="SUPFAM" id="SSF55856">
    <property type="entry name" value="Cytochrome b5-like heme/steroid binding domain"/>
    <property type="match status" value="1"/>
</dbReference>
<reference evidence="6" key="3">
    <citation type="submission" date="2025-08" db="UniProtKB">
        <authorList>
            <consortium name="RefSeq"/>
        </authorList>
    </citation>
    <scope>IDENTIFICATION</scope>
    <source>
        <strain evidence="6">CBS 342.82</strain>
    </source>
</reference>
<keyword evidence="3" id="KW-0812">Transmembrane</keyword>
<sequence>MSGNPRQRKAPRGDGPSSEKVTEIGSSHHRDDSTETPSQAVIALDIARLIVGLLLVNVLLSYFITGDSFTWGYRAWWLRPRTIYQFFSTPVILTDAELARYDGRNESLPIYLGLNGTIYDVTAGRLTYGPGGPYNHFAGRDAVRAFVTGCFDEDGNPDLRGVEWTYVPKDVPRYEEKSDEQLTVEERDYRVAMVAQAQEQVAGTVQGWADLFQGRSGKDYFEVGRIQRAADWAEREPIKELCATAEKMRPRTNLQGNDAGAKYRGGKKRP</sequence>
<feature type="region of interest" description="Disordered" evidence="2">
    <location>
        <begin position="1"/>
        <end position="34"/>
    </location>
</feature>
<feature type="transmembrane region" description="Helical" evidence="3">
    <location>
        <begin position="40"/>
        <end position="64"/>
    </location>
</feature>
<dbReference type="GeneID" id="54366214"/>
<dbReference type="GO" id="GO:0012505">
    <property type="term" value="C:endomembrane system"/>
    <property type="evidence" value="ECO:0007669"/>
    <property type="project" value="TreeGrafter"/>
</dbReference>
<dbReference type="Pfam" id="PF00173">
    <property type="entry name" value="Cyt-b5"/>
    <property type="match status" value="1"/>
</dbReference>
<dbReference type="RefSeq" id="XP_033461524.1">
    <property type="nucleotide sequence ID" value="XM_033608414.1"/>
</dbReference>
<comment type="similarity">
    <text evidence="1">Belongs to the cytochrome b5 family. MAPR subfamily.</text>
</comment>
<dbReference type="PANTHER" id="PTHR10281">
    <property type="entry name" value="MEMBRANE-ASSOCIATED PROGESTERONE RECEPTOR COMPONENT-RELATED"/>
    <property type="match status" value="1"/>
</dbReference>
<reference evidence="6" key="1">
    <citation type="submission" date="2020-01" db="EMBL/GenBank/DDBJ databases">
        <authorList>
            <consortium name="DOE Joint Genome Institute"/>
            <person name="Haridas S."/>
            <person name="Albert R."/>
            <person name="Binder M."/>
            <person name="Bloem J."/>
            <person name="Labutti K."/>
            <person name="Salamov A."/>
            <person name="Andreopoulos B."/>
            <person name="Baker S.E."/>
            <person name="Barry K."/>
            <person name="Bills G."/>
            <person name="Bluhm B.H."/>
            <person name="Cannon C."/>
            <person name="Castanera R."/>
            <person name="Culley D.E."/>
            <person name="Daum C."/>
            <person name="Ezra D."/>
            <person name="Gonzalez J.B."/>
            <person name="Henrissat B."/>
            <person name="Kuo A."/>
            <person name="Liang C."/>
            <person name="Lipzen A."/>
            <person name="Lutzoni F."/>
            <person name="Magnuson J."/>
            <person name="Mondo S."/>
            <person name="Nolan M."/>
            <person name="Ohm R."/>
            <person name="Pangilinan J."/>
            <person name="Park H.-J."/>
            <person name="Ramirez L."/>
            <person name="Alfaro M."/>
            <person name="Sun H."/>
            <person name="Tritt A."/>
            <person name="Yoshinaga Y."/>
            <person name="Zwiers L.-H."/>
            <person name="Turgeon B.G."/>
            <person name="Goodwin S.B."/>
            <person name="Spatafora J.W."/>
            <person name="Crous P.W."/>
            <person name="Grigoriev I.V."/>
        </authorList>
    </citation>
    <scope>NUCLEOTIDE SEQUENCE</scope>
    <source>
        <strain evidence="6">CBS 342.82</strain>
    </source>
</reference>
<dbReference type="GO" id="GO:0016020">
    <property type="term" value="C:membrane"/>
    <property type="evidence" value="ECO:0007669"/>
    <property type="project" value="TreeGrafter"/>
</dbReference>
<dbReference type="InterPro" id="IPR050577">
    <property type="entry name" value="MAPR/NEUFC/NENF-like"/>
</dbReference>
<evidence type="ECO:0000256" key="2">
    <source>
        <dbReference type="SAM" id="MobiDB-lite"/>
    </source>
</evidence>
<accession>A0A6J3M9F6</accession>
<reference evidence="6" key="2">
    <citation type="submission" date="2020-04" db="EMBL/GenBank/DDBJ databases">
        <authorList>
            <consortium name="NCBI Genome Project"/>
        </authorList>
    </citation>
    <scope>NUCLEOTIDE SEQUENCE</scope>
    <source>
        <strain evidence="6">CBS 342.82</strain>
    </source>
</reference>
<name>A0A6J3M9F6_9PEZI</name>
<dbReference type="InterPro" id="IPR036400">
    <property type="entry name" value="Cyt_B5-like_heme/steroid_sf"/>
</dbReference>
<proteinExistence type="inferred from homology"/>